<dbReference type="PANTHER" id="PTHR15237:SF0">
    <property type="entry name" value="CELL CYCLE CHECKPOINT CONTROL PROTEIN"/>
    <property type="match status" value="1"/>
</dbReference>
<sequence>MAVLSFSLTPEATGRVHDALVCLAKFGEYVAIEARAEKLTITALNLSKTAYAAFALEAVSFFAEYQYDGSGSAKRGDRFTCQLLNKALQSVFKARGSDGRGRESLVERCDVVIQDQPDKTECRLIVKMLCKHGMTKTYRLTYESVEVMHALFDRTVAKQGWRISSRVLREYIEFFGPKTEQLDLLAQEGKAIFTSFTEKIEDGKREEVLKQPLETAISLHTEDFEDFYMQLDMHIVISVKDFRAIVTHAETLRAPITARFSYPSRPLQFSYQNYGMHSEFTLMTTGDARAASTAPEPKFVSNRSPSRQTSTAPSQAAAQSASEMPPPPRPVVTKSLTSQSQSQTPVIKPHLRRHATEDPDADSLFMPGGDEDRTWDPPNYEQDNSEEMLGWDTSNELPPASFHETFRDSGSAAKSQPHRREIPQISQEGVEPTQRLSQVSAFTA</sequence>
<evidence type="ECO:0000256" key="1">
    <source>
        <dbReference type="PIRNR" id="PIRNR009303"/>
    </source>
</evidence>
<dbReference type="InterPro" id="IPR007268">
    <property type="entry name" value="Rad9/Ddc1"/>
</dbReference>
<gene>
    <name evidence="3" type="ORF">LTR62_004090</name>
</gene>
<comment type="caution">
    <text evidence="3">The sequence shown here is derived from an EMBL/GenBank/DDBJ whole genome shotgun (WGS) entry which is preliminary data.</text>
</comment>
<keyword evidence="1" id="KW-0227">DNA damage</keyword>
<organism evidence="3 4">
    <name type="scientific">Meristemomyces frigidus</name>
    <dbReference type="NCBI Taxonomy" id="1508187"/>
    <lineage>
        <taxon>Eukaryota</taxon>
        <taxon>Fungi</taxon>
        <taxon>Dikarya</taxon>
        <taxon>Ascomycota</taxon>
        <taxon>Pezizomycotina</taxon>
        <taxon>Dothideomycetes</taxon>
        <taxon>Dothideomycetidae</taxon>
        <taxon>Mycosphaerellales</taxon>
        <taxon>Teratosphaeriaceae</taxon>
        <taxon>Meristemomyces</taxon>
    </lineage>
</organism>
<dbReference type="PANTHER" id="PTHR15237">
    <property type="entry name" value="DNA REPAIR PROTEIN RAD9"/>
    <property type="match status" value="1"/>
</dbReference>
<comment type="function">
    <text evidence="1">Acts in DNA repair and mutagenesis. Involved in promoting resistance to ionizing radiation and UV light, as well as regulating cell cycle progression after irradiation.</text>
</comment>
<evidence type="ECO:0000256" key="2">
    <source>
        <dbReference type="SAM" id="MobiDB-lite"/>
    </source>
</evidence>
<dbReference type="AlphaFoldDB" id="A0AAN7YSG2"/>
<dbReference type="InterPro" id="IPR026584">
    <property type="entry name" value="Rad9"/>
</dbReference>
<dbReference type="GO" id="GO:0071479">
    <property type="term" value="P:cellular response to ionizing radiation"/>
    <property type="evidence" value="ECO:0007669"/>
    <property type="project" value="TreeGrafter"/>
</dbReference>
<name>A0AAN7YSG2_9PEZI</name>
<dbReference type="Gene3D" id="3.70.10.10">
    <property type="match status" value="1"/>
</dbReference>
<reference evidence="3" key="1">
    <citation type="submission" date="2023-08" db="EMBL/GenBank/DDBJ databases">
        <title>Black Yeasts Isolated from many extreme environments.</title>
        <authorList>
            <person name="Coleine C."/>
            <person name="Stajich J.E."/>
            <person name="Selbmann L."/>
        </authorList>
    </citation>
    <scope>NUCLEOTIDE SEQUENCE</scope>
    <source>
        <strain evidence="3">CCFEE 5401</strain>
    </source>
</reference>
<dbReference type="EMBL" id="JAVRRL010000003">
    <property type="protein sequence ID" value="KAK5118044.1"/>
    <property type="molecule type" value="Genomic_DNA"/>
</dbReference>
<feature type="compositionally biased region" description="Low complexity" evidence="2">
    <location>
        <begin position="306"/>
        <end position="323"/>
    </location>
</feature>
<dbReference type="GO" id="GO:0000076">
    <property type="term" value="P:DNA replication checkpoint signaling"/>
    <property type="evidence" value="ECO:0007669"/>
    <property type="project" value="TreeGrafter"/>
</dbReference>
<accession>A0AAN7YSG2</accession>
<evidence type="ECO:0000313" key="3">
    <source>
        <dbReference type="EMBL" id="KAK5118044.1"/>
    </source>
</evidence>
<proteinExistence type="inferred from homology"/>
<comment type="similarity">
    <text evidence="1">Belongs to the rad9 family.</text>
</comment>
<protein>
    <recommendedName>
        <fullName evidence="1">DNA repair protein rad9</fullName>
    </recommendedName>
</protein>
<feature type="compositionally biased region" description="Polar residues" evidence="2">
    <location>
        <begin position="434"/>
        <end position="444"/>
    </location>
</feature>
<dbReference type="GO" id="GO:0030896">
    <property type="term" value="C:checkpoint clamp complex"/>
    <property type="evidence" value="ECO:0007669"/>
    <property type="project" value="UniProtKB-UniRule"/>
</dbReference>
<dbReference type="GO" id="GO:0031573">
    <property type="term" value="P:mitotic intra-S DNA damage checkpoint signaling"/>
    <property type="evidence" value="ECO:0007669"/>
    <property type="project" value="TreeGrafter"/>
</dbReference>
<dbReference type="GO" id="GO:0006281">
    <property type="term" value="P:DNA repair"/>
    <property type="evidence" value="ECO:0007669"/>
    <property type="project" value="UniProtKB-UniRule"/>
</dbReference>
<dbReference type="PIRSF" id="PIRSF009303">
    <property type="entry name" value="Cell_cycle_RAD9"/>
    <property type="match status" value="1"/>
</dbReference>
<dbReference type="Pfam" id="PF04139">
    <property type="entry name" value="Rad9"/>
    <property type="match status" value="1"/>
</dbReference>
<evidence type="ECO:0000313" key="4">
    <source>
        <dbReference type="Proteomes" id="UP001310890"/>
    </source>
</evidence>
<dbReference type="Proteomes" id="UP001310890">
    <property type="component" value="Unassembled WGS sequence"/>
</dbReference>
<feature type="region of interest" description="Disordered" evidence="2">
    <location>
        <begin position="288"/>
        <end position="444"/>
    </location>
</feature>